<accession>A0A2P4UFW0</accession>
<reference evidence="4 5" key="1">
    <citation type="journal article" date="2017" name="Chemistry">
        <title>Isolation, Biosynthesis and Chemical Modifications of Rubterolones A-F: Rare Tropolone Alkaloids from Actinomadura sp. 5-2.</title>
        <authorList>
            <person name="Guo H."/>
            <person name="Benndorf R."/>
            <person name="Leichnitz D."/>
            <person name="Klassen J.L."/>
            <person name="Vollmers J."/>
            <person name="Gorls H."/>
            <person name="Steinacker M."/>
            <person name="Weigel C."/>
            <person name="Dahse H.M."/>
            <person name="Kaster A.K."/>
            <person name="de Beer Z.W."/>
            <person name="Poulsen M."/>
            <person name="Beemelmanns C."/>
        </authorList>
    </citation>
    <scope>NUCLEOTIDE SEQUENCE [LARGE SCALE GENOMIC DNA]</scope>
    <source>
        <strain evidence="4 5">5-2</strain>
    </source>
</reference>
<evidence type="ECO:0000256" key="2">
    <source>
        <dbReference type="SAM" id="SignalP"/>
    </source>
</evidence>
<feature type="signal peptide" evidence="2">
    <location>
        <begin position="1"/>
        <end position="21"/>
    </location>
</feature>
<keyword evidence="2" id="KW-0732">Signal</keyword>
<dbReference type="PANTHER" id="PTHR40446">
    <property type="entry name" value="N-ACETYLGLUCOSAMINE-1-PHOSPHODIESTER ALPHA-N-ACETYLGLUCOSAMINIDASE"/>
    <property type="match status" value="1"/>
</dbReference>
<protein>
    <recommendedName>
        <fullName evidence="3">Phosphodiester glycosidase domain-containing protein</fullName>
    </recommendedName>
</protein>
<evidence type="ECO:0000313" key="5">
    <source>
        <dbReference type="Proteomes" id="UP000242367"/>
    </source>
</evidence>
<dbReference type="Pfam" id="PF09992">
    <property type="entry name" value="NAGPA"/>
    <property type="match status" value="1"/>
</dbReference>
<organism evidence="4 5">
    <name type="scientific">Actinomadura rubteroloni</name>
    <dbReference type="NCBI Taxonomy" id="1926885"/>
    <lineage>
        <taxon>Bacteria</taxon>
        <taxon>Bacillati</taxon>
        <taxon>Actinomycetota</taxon>
        <taxon>Actinomycetes</taxon>
        <taxon>Streptosporangiales</taxon>
        <taxon>Thermomonosporaceae</taxon>
        <taxon>Actinomadura</taxon>
    </lineage>
</organism>
<feature type="region of interest" description="Disordered" evidence="1">
    <location>
        <begin position="19"/>
        <end position="43"/>
    </location>
</feature>
<dbReference type="AlphaFoldDB" id="A0A2P4UFW0"/>
<dbReference type="Proteomes" id="UP000242367">
    <property type="component" value="Unassembled WGS sequence"/>
</dbReference>
<evidence type="ECO:0000259" key="3">
    <source>
        <dbReference type="Pfam" id="PF09992"/>
    </source>
</evidence>
<keyword evidence="5" id="KW-1185">Reference proteome</keyword>
<gene>
    <name evidence="4" type="ORF">BTM25_25450</name>
</gene>
<dbReference type="InterPro" id="IPR018711">
    <property type="entry name" value="NAGPA"/>
</dbReference>
<dbReference type="RefSeq" id="WP_103563101.1">
    <property type="nucleotide sequence ID" value="NZ_MTBP01000002.1"/>
</dbReference>
<dbReference type="PANTHER" id="PTHR40446:SF2">
    <property type="entry name" value="N-ACETYLGLUCOSAMINE-1-PHOSPHODIESTER ALPHA-N-ACETYLGLUCOSAMINIDASE"/>
    <property type="match status" value="1"/>
</dbReference>
<feature type="domain" description="Phosphodiester glycosidase" evidence="3">
    <location>
        <begin position="243"/>
        <end position="416"/>
    </location>
</feature>
<evidence type="ECO:0000256" key="1">
    <source>
        <dbReference type="SAM" id="MobiDB-lite"/>
    </source>
</evidence>
<proteinExistence type="predicted"/>
<comment type="caution">
    <text evidence="4">The sequence shown here is derived from an EMBL/GenBank/DDBJ whole genome shotgun (WGS) entry which is preliminary data.</text>
</comment>
<dbReference type="EMBL" id="MTBP01000002">
    <property type="protein sequence ID" value="POM23919.1"/>
    <property type="molecule type" value="Genomic_DNA"/>
</dbReference>
<feature type="chain" id="PRO_5015201529" description="Phosphodiester glycosidase domain-containing protein" evidence="2">
    <location>
        <begin position="22"/>
        <end position="418"/>
    </location>
</feature>
<evidence type="ECO:0000313" key="4">
    <source>
        <dbReference type="EMBL" id="POM23919.1"/>
    </source>
</evidence>
<name>A0A2P4UFW0_9ACTN</name>
<sequence length="418" mass="41971" precursor="true">MKRFAAGVLVVVVGGAAPAAAGGPPSARTFDGAGSGERPDARRTVTSARAVVAPRYTSASRIAAGAVLRTFETSGSAGKVRGVLVEVNLRARRVNLGLLHPPSVAARRTVSAMAASGRAVAGVNGDFFDITTTGASNGPEIDGGRPLKAAVPDGQRFGPQPPPSATTEDVIGVGADRRAYITRLHLTGSVRSGGVKVALRGLNQYALPVGGAGAFTSAWGAASRRRAVCGTDSDRGGPCSSDTAEVAVRGGRVVTVKTSVGGGAIPKGTTVLVGRDGAARSLRKLRPGARVSVGYRLSGPHKLRFAVGGFPILRDGEPSDGLVPGGAAPRTAAGVSRDGRRVYLVVVDGRSEDSGGLTLGELSALLARTGADDAVNLDGGGSSALVARAPGARGTTVRNHPSDGSERAVANGIGVFTR</sequence>